<proteinExistence type="predicted"/>
<keyword evidence="3" id="KW-0804">Transcription</keyword>
<dbReference type="Proteomes" id="UP000632659">
    <property type="component" value="Unassembled WGS sequence"/>
</dbReference>
<dbReference type="SMART" id="SM00342">
    <property type="entry name" value="HTH_ARAC"/>
    <property type="match status" value="1"/>
</dbReference>
<dbReference type="SUPFAM" id="SSF46689">
    <property type="entry name" value="Homeodomain-like"/>
    <property type="match status" value="2"/>
</dbReference>
<name>A0A8J6P6A0_9FIRM</name>
<evidence type="ECO:0000256" key="3">
    <source>
        <dbReference type="ARBA" id="ARBA00023163"/>
    </source>
</evidence>
<dbReference type="InterPro" id="IPR009057">
    <property type="entry name" value="Homeodomain-like_sf"/>
</dbReference>
<keyword evidence="6" id="KW-1185">Reference proteome</keyword>
<dbReference type="InterPro" id="IPR037923">
    <property type="entry name" value="HTH-like"/>
</dbReference>
<dbReference type="InterPro" id="IPR018060">
    <property type="entry name" value="HTH_AraC"/>
</dbReference>
<dbReference type="AlphaFoldDB" id="A0A8J6P6A0"/>
<reference evidence="5" key="1">
    <citation type="submission" date="2020-08" db="EMBL/GenBank/DDBJ databases">
        <title>Genome public.</title>
        <authorList>
            <person name="Liu C."/>
            <person name="Sun Q."/>
        </authorList>
    </citation>
    <scope>NUCLEOTIDE SEQUENCE</scope>
    <source>
        <strain evidence="5">NSJ-15</strain>
    </source>
</reference>
<dbReference type="RefSeq" id="WP_154824596.1">
    <property type="nucleotide sequence ID" value="NZ_JACRTL010000001.1"/>
</dbReference>
<evidence type="ECO:0000313" key="6">
    <source>
        <dbReference type="Proteomes" id="UP000632659"/>
    </source>
</evidence>
<dbReference type="Pfam" id="PF12833">
    <property type="entry name" value="HTH_18"/>
    <property type="match status" value="1"/>
</dbReference>
<dbReference type="PROSITE" id="PS01124">
    <property type="entry name" value="HTH_ARAC_FAMILY_2"/>
    <property type="match status" value="1"/>
</dbReference>
<dbReference type="EMBL" id="JACRTL010000001">
    <property type="protein sequence ID" value="MBC8609975.1"/>
    <property type="molecule type" value="Genomic_DNA"/>
</dbReference>
<dbReference type="Pfam" id="PF02311">
    <property type="entry name" value="AraC_binding"/>
    <property type="match status" value="1"/>
</dbReference>
<dbReference type="GO" id="GO:0003700">
    <property type="term" value="F:DNA-binding transcription factor activity"/>
    <property type="evidence" value="ECO:0007669"/>
    <property type="project" value="InterPro"/>
</dbReference>
<dbReference type="GO" id="GO:0043565">
    <property type="term" value="F:sequence-specific DNA binding"/>
    <property type="evidence" value="ECO:0007669"/>
    <property type="project" value="InterPro"/>
</dbReference>
<dbReference type="Gene3D" id="1.10.10.60">
    <property type="entry name" value="Homeodomain-like"/>
    <property type="match status" value="2"/>
</dbReference>
<accession>A0A8J6P6A0</accession>
<evidence type="ECO:0000256" key="2">
    <source>
        <dbReference type="ARBA" id="ARBA00023125"/>
    </source>
</evidence>
<gene>
    <name evidence="5" type="ORF">H8702_02420</name>
</gene>
<protein>
    <submittedName>
        <fullName evidence="5">Helix-turn-helix transcriptional regulator</fullName>
    </submittedName>
</protein>
<evidence type="ECO:0000313" key="5">
    <source>
        <dbReference type="EMBL" id="MBC8609975.1"/>
    </source>
</evidence>
<evidence type="ECO:0000256" key="1">
    <source>
        <dbReference type="ARBA" id="ARBA00023015"/>
    </source>
</evidence>
<sequence length="300" mass="34717">MARHPFEMNCQIEFLNLTAQKQVFNQNFAFFAVLSGALSVHSDKKQFLCQAGEILLFQPHTPFRLQRVNEQCEVVSLRVHPEFFYGSYPALCTQLLSAPVLLQDTQVKQFLLLAALSALKKGVGWELICSSYICQLFFQLLQNFPVSEKSIKKYADRLYQVLQYCHSHYSQKFSIQAMAEQIGLSSSYLSHSFKRETGISVQEYVCRLRMEHACRMILTQEQKSLSEICFASGFSDYRYFNREFQRRYHCTPQQFRQSLRRLGNPYLYTAGFSEHSAQPLSLSRAQKLAEDLLYSSGLAH</sequence>
<dbReference type="PANTHER" id="PTHR43280:SF2">
    <property type="entry name" value="HTH-TYPE TRANSCRIPTIONAL REGULATOR EXSA"/>
    <property type="match status" value="1"/>
</dbReference>
<feature type="domain" description="HTH araC/xylS-type" evidence="4">
    <location>
        <begin position="159"/>
        <end position="258"/>
    </location>
</feature>
<comment type="caution">
    <text evidence="5">The sequence shown here is derived from an EMBL/GenBank/DDBJ whole genome shotgun (WGS) entry which is preliminary data.</text>
</comment>
<evidence type="ECO:0000259" key="4">
    <source>
        <dbReference type="PROSITE" id="PS01124"/>
    </source>
</evidence>
<dbReference type="PANTHER" id="PTHR43280">
    <property type="entry name" value="ARAC-FAMILY TRANSCRIPTIONAL REGULATOR"/>
    <property type="match status" value="1"/>
</dbReference>
<organism evidence="5 6">
    <name type="scientific">Massiliimalia timonensis</name>
    <dbReference type="NCBI Taxonomy" id="1987501"/>
    <lineage>
        <taxon>Bacteria</taxon>
        <taxon>Bacillati</taxon>
        <taxon>Bacillota</taxon>
        <taxon>Clostridia</taxon>
        <taxon>Eubacteriales</taxon>
        <taxon>Oscillospiraceae</taxon>
        <taxon>Massiliimalia</taxon>
    </lineage>
</organism>
<keyword evidence="1" id="KW-0805">Transcription regulation</keyword>
<dbReference type="InterPro" id="IPR003313">
    <property type="entry name" value="AraC-bd"/>
</dbReference>
<keyword evidence="2" id="KW-0238">DNA-binding</keyword>
<dbReference type="SUPFAM" id="SSF51215">
    <property type="entry name" value="Regulatory protein AraC"/>
    <property type="match status" value="1"/>
</dbReference>